<reference evidence="3 4" key="1">
    <citation type="journal article" date="2014" name="Int. J. Syst. Evol. Microbiol.">
        <title>Celeribacter indicus sp. nov., a polycyclic aromatic hydrocarbon-degrading bacterium from deep-sea sediment and reclassification of Huaishuia halophila as Celeribacter halophilus comb. nov.</title>
        <authorList>
            <person name="Lai Q."/>
            <person name="Cao J."/>
            <person name="Yuan J."/>
            <person name="Li F."/>
            <person name="Shao Z."/>
        </authorList>
    </citation>
    <scope>NUCLEOTIDE SEQUENCE [LARGE SCALE GENOMIC DNA]</scope>
    <source>
        <strain evidence="3">P73</strain>
    </source>
</reference>
<dbReference type="Proteomes" id="UP000031521">
    <property type="component" value="Chromosome"/>
</dbReference>
<dbReference type="GO" id="GO:0016874">
    <property type="term" value="F:ligase activity"/>
    <property type="evidence" value="ECO:0007669"/>
    <property type="project" value="UniProtKB-KW"/>
</dbReference>
<dbReference type="GO" id="GO:0008664">
    <property type="term" value="F:RNA 2',3'-cyclic 3'-phosphodiesterase activity"/>
    <property type="evidence" value="ECO:0007669"/>
    <property type="project" value="UniProtKB-EC"/>
</dbReference>
<feature type="active site" description="Proton acceptor" evidence="2">
    <location>
        <position position="119"/>
    </location>
</feature>
<protein>
    <recommendedName>
        <fullName evidence="2">RNA 2',3'-cyclic phosphodiesterase</fullName>
        <shortName evidence="2">RNA 2',3'-CPDase</shortName>
        <ecNumber evidence="2">3.1.4.58</ecNumber>
    </recommendedName>
</protein>
<dbReference type="STRING" id="1208324.P73_1190"/>
<proteinExistence type="inferred from homology"/>
<feature type="active site" description="Proton donor" evidence="2">
    <location>
        <position position="36"/>
    </location>
</feature>
<dbReference type="NCBIfam" id="TIGR02258">
    <property type="entry name" value="2_5_ligase"/>
    <property type="match status" value="1"/>
</dbReference>
<comment type="catalytic activity">
    <reaction evidence="2">
        <text>a 3'-end 2',3'-cyclophospho-ribonucleotide-RNA + H2O = a 3'-end 2'-phospho-ribonucleotide-RNA + H(+)</text>
        <dbReference type="Rhea" id="RHEA:11828"/>
        <dbReference type="Rhea" id="RHEA-COMP:10464"/>
        <dbReference type="Rhea" id="RHEA-COMP:17353"/>
        <dbReference type="ChEBI" id="CHEBI:15377"/>
        <dbReference type="ChEBI" id="CHEBI:15378"/>
        <dbReference type="ChEBI" id="CHEBI:83064"/>
        <dbReference type="ChEBI" id="CHEBI:173113"/>
        <dbReference type="EC" id="3.1.4.58"/>
    </reaction>
</comment>
<dbReference type="PANTHER" id="PTHR35561">
    <property type="entry name" value="RNA 2',3'-CYCLIC PHOSPHODIESTERASE"/>
    <property type="match status" value="1"/>
</dbReference>
<keyword evidence="3" id="KW-0436">Ligase</keyword>
<dbReference type="InterPro" id="IPR004175">
    <property type="entry name" value="RNA_CPDase"/>
</dbReference>
<sequence length="180" mass="19858">MRCFVGLPLPEDLTDRLEEIAGGLRVGRAVPAENMHLTLAFLDDQPEAALDALHEELEGMRATAPRIRLEGLDLFGGDKPRVLFAAVAQDAALSELRRTVRGAARAAGIELPHERFRPHVTLVRFSRFAPGERDALDRLMARHAGFVWPAFRAAEMALMQSVLTHEGAVYEALARYPLAP</sequence>
<feature type="short sequence motif" description="HXTX 1" evidence="2">
    <location>
        <begin position="36"/>
        <end position="39"/>
    </location>
</feature>
<dbReference type="EC" id="3.1.4.58" evidence="2"/>
<evidence type="ECO:0000313" key="4">
    <source>
        <dbReference type="Proteomes" id="UP000031521"/>
    </source>
</evidence>
<dbReference type="KEGG" id="cid:P73_1190"/>
<gene>
    <name evidence="3" type="ORF">P73_1190</name>
</gene>
<dbReference type="PANTHER" id="PTHR35561:SF1">
    <property type="entry name" value="RNA 2',3'-CYCLIC PHOSPHODIESTERASE"/>
    <property type="match status" value="1"/>
</dbReference>
<dbReference type="InterPro" id="IPR009097">
    <property type="entry name" value="Cyclic_Pdiesterase"/>
</dbReference>
<organism evidence="3 4">
    <name type="scientific">Celeribacter indicus</name>
    <dbReference type="NCBI Taxonomy" id="1208324"/>
    <lineage>
        <taxon>Bacteria</taxon>
        <taxon>Pseudomonadati</taxon>
        <taxon>Pseudomonadota</taxon>
        <taxon>Alphaproteobacteria</taxon>
        <taxon>Rhodobacterales</taxon>
        <taxon>Roseobacteraceae</taxon>
        <taxon>Celeribacter</taxon>
    </lineage>
</organism>
<dbReference type="GO" id="GO:0004113">
    <property type="term" value="F:2',3'-cyclic-nucleotide 3'-phosphodiesterase activity"/>
    <property type="evidence" value="ECO:0007669"/>
    <property type="project" value="InterPro"/>
</dbReference>
<evidence type="ECO:0000313" key="3">
    <source>
        <dbReference type="EMBL" id="AJE45905.1"/>
    </source>
</evidence>
<accession>A0A0B5DXR8</accession>
<keyword evidence="4" id="KW-1185">Reference proteome</keyword>
<dbReference type="HAMAP" id="MF_01940">
    <property type="entry name" value="RNA_CPDase"/>
    <property type="match status" value="1"/>
</dbReference>
<dbReference type="SUPFAM" id="SSF55144">
    <property type="entry name" value="LigT-like"/>
    <property type="match status" value="1"/>
</dbReference>
<dbReference type="HOGENOM" id="CLU_081251_0_0_5"/>
<evidence type="ECO:0000256" key="1">
    <source>
        <dbReference type="ARBA" id="ARBA00022801"/>
    </source>
</evidence>
<keyword evidence="1 2" id="KW-0378">Hydrolase</keyword>
<dbReference type="RefSeq" id="WP_052453067.1">
    <property type="nucleotide sequence ID" value="NZ_CP004393.1"/>
</dbReference>
<evidence type="ECO:0000256" key="2">
    <source>
        <dbReference type="HAMAP-Rule" id="MF_01940"/>
    </source>
</evidence>
<comment type="similarity">
    <text evidence="2">Belongs to the 2H phosphoesterase superfamily. ThpR family.</text>
</comment>
<dbReference type="AlphaFoldDB" id="A0A0B5DXR8"/>
<dbReference type="Gene3D" id="3.90.1140.10">
    <property type="entry name" value="Cyclic phosphodiesterase"/>
    <property type="match status" value="1"/>
</dbReference>
<dbReference type="Pfam" id="PF13563">
    <property type="entry name" value="2_5_RNA_ligase2"/>
    <property type="match status" value="1"/>
</dbReference>
<dbReference type="OrthoDB" id="9793819at2"/>
<name>A0A0B5DXR8_9RHOB</name>
<feature type="short sequence motif" description="HXTX 2" evidence="2">
    <location>
        <begin position="119"/>
        <end position="122"/>
    </location>
</feature>
<dbReference type="EMBL" id="CP004393">
    <property type="protein sequence ID" value="AJE45905.1"/>
    <property type="molecule type" value="Genomic_DNA"/>
</dbReference>
<comment type="function">
    <text evidence="2">Hydrolyzes RNA 2',3'-cyclic phosphodiester to an RNA 2'-phosphomonoester.</text>
</comment>